<reference evidence="1 2" key="1">
    <citation type="submission" date="2020-11" db="EMBL/GenBank/DDBJ databases">
        <authorList>
            <person name="Peeters C."/>
        </authorList>
    </citation>
    <scope>NUCLEOTIDE SEQUENCE [LARGE SCALE GENOMIC DNA]</scope>
    <source>
        <strain evidence="1 2">LMG 7974</strain>
    </source>
</reference>
<protein>
    <submittedName>
        <fullName evidence="1">Uncharacterized protein</fullName>
    </submittedName>
</protein>
<gene>
    <name evidence="1" type="ORF">LMG7974_01722</name>
</gene>
<evidence type="ECO:0000313" key="2">
    <source>
        <dbReference type="Proteomes" id="UP000789803"/>
    </source>
</evidence>
<keyword evidence="2" id="KW-1185">Reference proteome</keyword>
<comment type="caution">
    <text evidence="1">The sequence shown here is derived from an EMBL/GenBank/DDBJ whole genome shotgun (WGS) entry which is preliminary data.</text>
</comment>
<sequence>MRLVPAFLNIEFEQDNLNKPEFLKEFSSITHNEEDQLGAWLKRAKARGDTKDSDQVLLTLIVELHRKFDELSASIKNEPKELLRLNSYAKIEAIGFDCIQIDSMKFKPNDLYYARIDMPIFPKRTMAMYLRGVSENSARIEKMHDDDESDWNAYVTARERVMIRANKESKG</sequence>
<proteinExistence type="predicted"/>
<accession>A0ABN7KCF3</accession>
<dbReference type="EMBL" id="CAJHOF010000019">
    <property type="protein sequence ID" value="CAD7289645.1"/>
    <property type="molecule type" value="Genomic_DNA"/>
</dbReference>
<dbReference type="Proteomes" id="UP000789803">
    <property type="component" value="Unassembled WGS sequence"/>
</dbReference>
<evidence type="ECO:0000313" key="1">
    <source>
        <dbReference type="EMBL" id="CAD7289645.1"/>
    </source>
</evidence>
<dbReference type="RefSeq" id="WP_229933493.1">
    <property type="nucleotide sequence ID" value="NZ_CAJHOF010000019.1"/>
</dbReference>
<name>A0ABN7KCF3_9BACT</name>
<organism evidence="1 2">
    <name type="scientific">Campylobacter majalis</name>
    <dbReference type="NCBI Taxonomy" id="2790656"/>
    <lineage>
        <taxon>Bacteria</taxon>
        <taxon>Pseudomonadati</taxon>
        <taxon>Campylobacterota</taxon>
        <taxon>Epsilonproteobacteria</taxon>
        <taxon>Campylobacterales</taxon>
        <taxon>Campylobacteraceae</taxon>
        <taxon>Campylobacter</taxon>
    </lineage>
</organism>